<organism evidence="14 15">
    <name type="scientific">Camelimonas fluminis</name>
    <dbReference type="NCBI Taxonomy" id="1576911"/>
    <lineage>
        <taxon>Bacteria</taxon>
        <taxon>Pseudomonadati</taxon>
        <taxon>Pseudomonadota</taxon>
        <taxon>Alphaproteobacteria</taxon>
        <taxon>Hyphomicrobiales</taxon>
        <taxon>Chelatococcaceae</taxon>
        <taxon>Camelimonas</taxon>
    </lineage>
</organism>
<keyword evidence="3" id="KW-0678">Repressor</keyword>
<evidence type="ECO:0000313" key="14">
    <source>
        <dbReference type="EMBL" id="MFC3638743.1"/>
    </source>
</evidence>
<feature type="region of interest" description="Disordered" evidence="12">
    <location>
        <begin position="1"/>
        <end position="31"/>
    </location>
</feature>
<keyword evidence="2" id="KW-0963">Cytoplasm</keyword>
<dbReference type="PANTHER" id="PTHR32071">
    <property type="entry name" value="TRANSCRIPTIONAL REGULATORY PROTEIN"/>
    <property type="match status" value="1"/>
</dbReference>
<dbReference type="Pfam" id="PF02954">
    <property type="entry name" value="HTH_8"/>
    <property type="match status" value="1"/>
</dbReference>
<dbReference type="InterPro" id="IPR027417">
    <property type="entry name" value="P-loop_NTPase"/>
</dbReference>
<evidence type="ECO:0000256" key="7">
    <source>
        <dbReference type="ARBA" id="ARBA00023012"/>
    </source>
</evidence>
<dbReference type="Proteomes" id="UP001595704">
    <property type="component" value="Unassembled WGS sequence"/>
</dbReference>
<dbReference type="InterPro" id="IPR058031">
    <property type="entry name" value="AAA_lid_NorR"/>
</dbReference>
<keyword evidence="9" id="KW-0238">DNA-binding</keyword>
<evidence type="ECO:0000256" key="3">
    <source>
        <dbReference type="ARBA" id="ARBA00022491"/>
    </source>
</evidence>
<dbReference type="InterPro" id="IPR002197">
    <property type="entry name" value="HTH_Fis"/>
</dbReference>
<dbReference type="PANTHER" id="PTHR32071:SF95">
    <property type="entry name" value="DNA-BINDING TRANSCRIPTIONAL REGULATOR NTRC"/>
    <property type="match status" value="1"/>
</dbReference>
<dbReference type="Pfam" id="PF25601">
    <property type="entry name" value="AAA_lid_14"/>
    <property type="match status" value="1"/>
</dbReference>
<accession>A0ABV7UKC4</accession>
<feature type="compositionally biased region" description="Polar residues" evidence="12">
    <location>
        <begin position="1"/>
        <end position="10"/>
    </location>
</feature>
<evidence type="ECO:0000256" key="1">
    <source>
        <dbReference type="ARBA" id="ARBA00004496"/>
    </source>
</evidence>
<evidence type="ECO:0000256" key="10">
    <source>
        <dbReference type="ARBA" id="ARBA00023159"/>
    </source>
</evidence>
<evidence type="ECO:0000256" key="4">
    <source>
        <dbReference type="ARBA" id="ARBA00022553"/>
    </source>
</evidence>
<evidence type="ECO:0000256" key="5">
    <source>
        <dbReference type="ARBA" id="ARBA00022741"/>
    </source>
</evidence>
<dbReference type="PROSITE" id="PS50045">
    <property type="entry name" value="SIGMA54_INTERACT_4"/>
    <property type="match status" value="1"/>
</dbReference>
<feature type="domain" description="Sigma-54 factor interaction" evidence="13">
    <location>
        <begin position="184"/>
        <end position="408"/>
    </location>
</feature>
<dbReference type="Gene3D" id="1.10.8.60">
    <property type="match status" value="1"/>
</dbReference>
<keyword evidence="6" id="KW-0067">ATP-binding</keyword>
<proteinExistence type="predicted"/>
<evidence type="ECO:0000256" key="12">
    <source>
        <dbReference type="SAM" id="MobiDB-lite"/>
    </source>
</evidence>
<name>A0ABV7UKC4_9HYPH</name>
<keyword evidence="5" id="KW-0547">Nucleotide-binding</keyword>
<dbReference type="SUPFAM" id="SSF46689">
    <property type="entry name" value="Homeodomain-like"/>
    <property type="match status" value="1"/>
</dbReference>
<evidence type="ECO:0000256" key="11">
    <source>
        <dbReference type="ARBA" id="ARBA00023163"/>
    </source>
</evidence>
<dbReference type="SUPFAM" id="SSF52540">
    <property type="entry name" value="P-loop containing nucleoside triphosphate hydrolases"/>
    <property type="match status" value="1"/>
</dbReference>
<keyword evidence="11" id="KW-0804">Transcription</keyword>
<evidence type="ECO:0000256" key="2">
    <source>
        <dbReference type="ARBA" id="ARBA00022490"/>
    </source>
</evidence>
<evidence type="ECO:0000259" key="13">
    <source>
        <dbReference type="PROSITE" id="PS50045"/>
    </source>
</evidence>
<sequence length="542" mass="57530">MATQPSNSAPRVSGARFSGESASPAHDRPPADALTDDVVLVVCDGQPDRQLRAALAAFAAQERVVLRVAPGLAAVQNILAAHNAVAGQTDGVRAVVAADAGEAASVLDLLEILRTRGVSAPLLAPPPQAPLDAAVLQDAGVEFLAGVTPERQMRSLQERLQHPPGDAPGGRRGERRAELSLDDLAAAGETMARAVAQGRRALRTGLPVLVEGARGSGKFTLIRALHAAGMRRQRPLRQLDAPMLRAGLDAATIAMGVDVERGLINDEAGGSLYLRNVDRWPTAAQAELAELLRRRGARHGRVAAVAPLRIFAGSRQPLIDLVREGRFREDLYYLLSVAPLTLTPLALRPEDISAMAQAMLERLRAGRAAPLQRELPDAFSDAALQQLRSEDWPGNASQLRARVLRAAHAATGPIITADHVAPLRAAGELASDAGFWLTEDITGGGAAQPAGLSGSGGQIHDILDIFDGQGDLRPLAEIEAGVIRFAVRHYRGQMSEVSRRLGIGRSTLYRKLKDLDMMPERDALADCDAARSWPEGAAAQRS</sequence>
<gene>
    <name evidence="14" type="ORF">ACFONL_15460</name>
</gene>
<dbReference type="InterPro" id="IPR009057">
    <property type="entry name" value="Homeodomain-like_sf"/>
</dbReference>
<evidence type="ECO:0000256" key="6">
    <source>
        <dbReference type="ARBA" id="ARBA00022840"/>
    </source>
</evidence>
<evidence type="ECO:0000313" key="15">
    <source>
        <dbReference type="Proteomes" id="UP001595704"/>
    </source>
</evidence>
<keyword evidence="10" id="KW-0010">Activator</keyword>
<dbReference type="RefSeq" id="WP_191319113.1">
    <property type="nucleotide sequence ID" value="NZ_BNCG01000006.1"/>
</dbReference>
<dbReference type="Gene3D" id="1.10.10.60">
    <property type="entry name" value="Homeodomain-like"/>
    <property type="match status" value="1"/>
</dbReference>
<reference evidence="15" key="1">
    <citation type="journal article" date="2019" name="Int. J. Syst. Evol. Microbiol.">
        <title>The Global Catalogue of Microorganisms (GCM) 10K type strain sequencing project: providing services to taxonomists for standard genome sequencing and annotation.</title>
        <authorList>
            <consortium name="The Broad Institute Genomics Platform"/>
            <consortium name="The Broad Institute Genome Sequencing Center for Infectious Disease"/>
            <person name="Wu L."/>
            <person name="Ma J."/>
        </authorList>
    </citation>
    <scope>NUCLEOTIDE SEQUENCE [LARGE SCALE GENOMIC DNA]</scope>
    <source>
        <strain evidence="15">KCTC 42282</strain>
    </source>
</reference>
<keyword evidence="8" id="KW-0805">Transcription regulation</keyword>
<dbReference type="Gene3D" id="3.40.50.300">
    <property type="entry name" value="P-loop containing nucleotide triphosphate hydrolases"/>
    <property type="match status" value="1"/>
</dbReference>
<dbReference type="InterPro" id="IPR002078">
    <property type="entry name" value="Sigma_54_int"/>
</dbReference>
<keyword evidence="7" id="KW-0902">Two-component regulatory system</keyword>
<evidence type="ECO:0000256" key="9">
    <source>
        <dbReference type="ARBA" id="ARBA00023125"/>
    </source>
</evidence>
<keyword evidence="15" id="KW-1185">Reference proteome</keyword>
<evidence type="ECO:0000256" key="8">
    <source>
        <dbReference type="ARBA" id="ARBA00023015"/>
    </source>
</evidence>
<dbReference type="Pfam" id="PF00158">
    <property type="entry name" value="Sigma54_activat"/>
    <property type="match status" value="1"/>
</dbReference>
<keyword evidence="4" id="KW-0597">Phosphoprotein</keyword>
<comment type="subcellular location">
    <subcellularLocation>
        <location evidence="1">Cytoplasm</location>
    </subcellularLocation>
</comment>
<protein>
    <submittedName>
        <fullName evidence="14">Sigma 54-interacting transcriptional regulator</fullName>
    </submittedName>
</protein>
<comment type="caution">
    <text evidence="14">The sequence shown here is derived from an EMBL/GenBank/DDBJ whole genome shotgun (WGS) entry which is preliminary data.</text>
</comment>
<dbReference type="EMBL" id="JBHRYC010000077">
    <property type="protein sequence ID" value="MFC3638743.1"/>
    <property type="molecule type" value="Genomic_DNA"/>
</dbReference>
<feature type="region of interest" description="Disordered" evidence="12">
    <location>
        <begin position="155"/>
        <end position="175"/>
    </location>
</feature>